<reference evidence="2" key="1">
    <citation type="submission" date="2013-08" db="EMBL/GenBank/DDBJ databases">
        <authorList>
            <person name="Mendez C."/>
            <person name="Richter M."/>
            <person name="Ferrer M."/>
            <person name="Sanchez J."/>
        </authorList>
    </citation>
    <scope>NUCLEOTIDE SEQUENCE</scope>
</reference>
<proteinExistence type="predicted"/>
<feature type="transmembrane region" description="Helical" evidence="1">
    <location>
        <begin position="81"/>
        <end position="107"/>
    </location>
</feature>
<keyword evidence="1" id="KW-1133">Transmembrane helix</keyword>
<dbReference type="EMBL" id="AUZX01015275">
    <property type="protein sequence ID" value="EQD29478.1"/>
    <property type="molecule type" value="Genomic_DNA"/>
</dbReference>
<evidence type="ECO:0000313" key="2">
    <source>
        <dbReference type="EMBL" id="EQD29478.1"/>
    </source>
</evidence>
<dbReference type="InterPro" id="IPR001036">
    <property type="entry name" value="Acrflvin-R"/>
</dbReference>
<keyword evidence="1" id="KW-0472">Membrane</keyword>
<sequence length="114" mass="12336">MSVIGVIGIFLLMGIVKKNGIMLVDFALETERRDGLSPQEAIRKACLVRFRPIMMTTLAAILGALPLAFAVGTGYQLRRPLGIAVIGGLIVSQAMTLYTTPVIYLVLTGFGKRR</sequence>
<keyword evidence="1" id="KW-0812">Transmembrane</keyword>
<dbReference type="PANTHER" id="PTHR32063">
    <property type="match status" value="1"/>
</dbReference>
<dbReference type="AlphaFoldDB" id="T0Y8K4"/>
<name>T0Y8K4_9ZZZZ</name>
<reference evidence="2" key="2">
    <citation type="journal article" date="2014" name="ISME J.">
        <title>Microbial stratification in low pH oxic and suboxic macroscopic growths along an acid mine drainage.</title>
        <authorList>
            <person name="Mendez-Garcia C."/>
            <person name="Mesa V."/>
            <person name="Sprenger R.R."/>
            <person name="Richter M."/>
            <person name="Diez M.S."/>
            <person name="Solano J."/>
            <person name="Bargiela R."/>
            <person name="Golyshina O.V."/>
            <person name="Manteca A."/>
            <person name="Ramos J.L."/>
            <person name="Gallego J.R."/>
            <person name="Llorente I."/>
            <person name="Martins Dos Santos V.A."/>
            <person name="Jensen O.N."/>
            <person name="Pelaez A.I."/>
            <person name="Sanchez J."/>
            <person name="Ferrer M."/>
        </authorList>
    </citation>
    <scope>NUCLEOTIDE SEQUENCE</scope>
</reference>
<dbReference type="GO" id="GO:0005886">
    <property type="term" value="C:plasma membrane"/>
    <property type="evidence" value="ECO:0007669"/>
    <property type="project" value="TreeGrafter"/>
</dbReference>
<comment type="caution">
    <text evidence="2">The sequence shown here is derived from an EMBL/GenBank/DDBJ whole genome shotgun (WGS) entry which is preliminary data.</text>
</comment>
<feature type="non-terminal residue" evidence="2">
    <location>
        <position position="114"/>
    </location>
</feature>
<dbReference type="Gene3D" id="1.20.1640.10">
    <property type="entry name" value="Multidrug efflux transporter AcrB transmembrane domain"/>
    <property type="match status" value="1"/>
</dbReference>
<evidence type="ECO:0000256" key="1">
    <source>
        <dbReference type="SAM" id="Phobius"/>
    </source>
</evidence>
<dbReference type="GO" id="GO:0042910">
    <property type="term" value="F:xenobiotic transmembrane transporter activity"/>
    <property type="evidence" value="ECO:0007669"/>
    <property type="project" value="TreeGrafter"/>
</dbReference>
<dbReference type="Pfam" id="PF00873">
    <property type="entry name" value="ACR_tran"/>
    <property type="match status" value="1"/>
</dbReference>
<dbReference type="PANTHER" id="PTHR32063:SF78">
    <property type="entry name" value="ACRB_ACRD_ACRF FAMILY PROTEIN"/>
    <property type="match status" value="1"/>
</dbReference>
<gene>
    <name evidence="2" type="ORF">B1A_20689</name>
</gene>
<organism evidence="2">
    <name type="scientific">mine drainage metagenome</name>
    <dbReference type="NCBI Taxonomy" id="410659"/>
    <lineage>
        <taxon>unclassified sequences</taxon>
        <taxon>metagenomes</taxon>
        <taxon>ecological metagenomes</taxon>
    </lineage>
</organism>
<accession>T0Y8K4</accession>
<feature type="transmembrane region" description="Helical" evidence="1">
    <location>
        <begin position="53"/>
        <end position="75"/>
    </location>
</feature>
<protein>
    <submittedName>
        <fullName evidence="2">Acriflavin resistance protein</fullName>
    </submittedName>
</protein>
<dbReference type="SUPFAM" id="SSF82866">
    <property type="entry name" value="Multidrug efflux transporter AcrB transmembrane domain"/>
    <property type="match status" value="1"/>
</dbReference>
<feature type="transmembrane region" description="Helical" evidence="1">
    <location>
        <begin position="6"/>
        <end position="28"/>
    </location>
</feature>